<proteinExistence type="predicted"/>
<comment type="caution">
    <text evidence="2">The sequence shown here is derived from an EMBL/GenBank/DDBJ whole genome shotgun (WGS) entry which is preliminary data.</text>
</comment>
<evidence type="ECO:0000313" key="2">
    <source>
        <dbReference type="EMBL" id="GAA4114750.1"/>
    </source>
</evidence>
<evidence type="ECO:0000259" key="1">
    <source>
        <dbReference type="Pfam" id="PF08787"/>
    </source>
</evidence>
<reference evidence="3" key="1">
    <citation type="journal article" date="2019" name="Int. J. Syst. Evol. Microbiol.">
        <title>The Global Catalogue of Microorganisms (GCM) 10K type strain sequencing project: providing services to taxonomists for standard genome sequencing and annotation.</title>
        <authorList>
            <consortium name="The Broad Institute Genomics Platform"/>
            <consortium name="The Broad Institute Genome Sequencing Center for Infectious Disease"/>
            <person name="Wu L."/>
            <person name="Ma J."/>
        </authorList>
    </citation>
    <scope>NUCLEOTIDE SEQUENCE [LARGE SCALE GENOMIC DNA]</scope>
    <source>
        <strain evidence="3">JCM 17106</strain>
    </source>
</reference>
<feature type="domain" description="Alginate lyase 2" evidence="1">
    <location>
        <begin position="55"/>
        <end position="250"/>
    </location>
</feature>
<dbReference type="InterPro" id="IPR014895">
    <property type="entry name" value="Alginate_lyase_2"/>
</dbReference>
<dbReference type="Pfam" id="PF08787">
    <property type="entry name" value="Alginate_lyase2"/>
    <property type="match status" value="1"/>
</dbReference>
<evidence type="ECO:0000313" key="3">
    <source>
        <dbReference type="Proteomes" id="UP001500459"/>
    </source>
</evidence>
<keyword evidence="3" id="KW-1185">Reference proteome</keyword>
<organism evidence="2 3">
    <name type="scientific">Aquimarina addita</name>
    <dbReference type="NCBI Taxonomy" id="870485"/>
    <lineage>
        <taxon>Bacteria</taxon>
        <taxon>Pseudomonadati</taxon>
        <taxon>Bacteroidota</taxon>
        <taxon>Flavobacteriia</taxon>
        <taxon>Flavobacteriales</taxon>
        <taxon>Flavobacteriaceae</taxon>
        <taxon>Aquimarina</taxon>
    </lineage>
</organism>
<dbReference type="Gene3D" id="2.60.120.200">
    <property type="match status" value="1"/>
</dbReference>
<protein>
    <recommendedName>
        <fullName evidence="1">Alginate lyase 2 domain-containing protein</fullName>
    </recommendedName>
</protein>
<dbReference type="InterPro" id="IPR013320">
    <property type="entry name" value="ConA-like_dom_sf"/>
</dbReference>
<dbReference type="Proteomes" id="UP001500459">
    <property type="component" value="Unassembled WGS sequence"/>
</dbReference>
<dbReference type="EMBL" id="BAABCW010000004">
    <property type="protein sequence ID" value="GAA4114750.1"/>
    <property type="molecule type" value="Genomic_DNA"/>
</dbReference>
<dbReference type="SUPFAM" id="SSF49899">
    <property type="entry name" value="Concanavalin A-like lectins/glucanases"/>
    <property type="match status" value="1"/>
</dbReference>
<gene>
    <name evidence="2" type="ORF">GCM10022393_14430</name>
</gene>
<accession>A0ABP7XFK9</accession>
<sequence>MLCTAILSLFILITSCSNEEVDEIISDESLVDSKDDLELDDDPELKAAWKVFEISDFYIETSWLSGENSRSTSSFSSTSIDNESWYDKDSNGYYTMKSLKTDGNRSEWKEKNQSSLYSGKKMTYLAKVESIPENGVTIAQVHNRGNGVNRPWLRVYIDDDRKIKIKVTTNNPSNSSGTYKTFTGGTYSQGSNYILSITYLGNKATVKVKKTNGTVLIEETITPTSSWNNYSNTYYFKAGVYTEGDDKQPKITFRYFYFDD</sequence>
<name>A0ABP7XFK9_9FLAO</name>